<proteinExistence type="predicted"/>
<evidence type="ECO:0000313" key="3">
    <source>
        <dbReference type="Proteomes" id="UP001371456"/>
    </source>
</evidence>
<evidence type="ECO:0000313" key="2">
    <source>
        <dbReference type="EMBL" id="KAK6789746.1"/>
    </source>
</evidence>
<feature type="domain" description="Retrotransposon Copia-like N-terminal" evidence="1">
    <location>
        <begin position="58"/>
        <end position="90"/>
    </location>
</feature>
<organism evidence="2 3">
    <name type="scientific">Solanum bulbocastanum</name>
    <name type="common">Wild potato</name>
    <dbReference type="NCBI Taxonomy" id="147425"/>
    <lineage>
        <taxon>Eukaryota</taxon>
        <taxon>Viridiplantae</taxon>
        <taxon>Streptophyta</taxon>
        <taxon>Embryophyta</taxon>
        <taxon>Tracheophyta</taxon>
        <taxon>Spermatophyta</taxon>
        <taxon>Magnoliopsida</taxon>
        <taxon>eudicotyledons</taxon>
        <taxon>Gunneridae</taxon>
        <taxon>Pentapetalae</taxon>
        <taxon>asterids</taxon>
        <taxon>lamiids</taxon>
        <taxon>Solanales</taxon>
        <taxon>Solanaceae</taxon>
        <taxon>Solanoideae</taxon>
        <taxon>Solaneae</taxon>
        <taxon>Solanum</taxon>
    </lineage>
</organism>
<reference evidence="2 3" key="1">
    <citation type="submission" date="2024-02" db="EMBL/GenBank/DDBJ databases">
        <title>de novo genome assembly of Solanum bulbocastanum strain 11H21.</title>
        <authorList>
            <person name="Hosaka A.J."/>
        </authorList>
    </citation>
    <scope>NUCLEOTIDE SEQUENCE [LARGE SCALE GENOMIC DNA]</scope>
    <source>
        <tissue evidence="2">Young leaves</tissue>
    </source>
</reference>
<dbReference type="InterPro" id="IPR029472">
    <property type="entry name" value="Copia-like_N"/>
</dbReference>
<comment type="caution">
    <text evidence="2">The sequence shown here is derived from an EMBL/GenBank/DDBJ whole genome shotgun (WGS) entry which is preliminary data.</text>
</comment>
<name>A0AAN8YFB9_SOLBU</name>
<gene>
    <name evidence="2" type="ORF">RDI58_013546</name>
</gene>
<dbReference type="EMBL" id="JBANQN010000005">
    <property type="protein sequence ID" value="KAK6789746.1"/>
    <property type="molecule type" value="Genomic_DNA"/>
</dbReference>
<evidence type="ECO:0000259" key="1">
    <source>
        <dbReference type="Pfam" id="PF14244"/>
    </source>
</evidence>
<dbReference type="Pfam" id="PF14244">
    <property type="entry name" value="Retrotran_gag_3"/>
    <property type="match status" value="1"/>
</dbReference>
<dbReference type="AlphaFoldDB" id="A0AAN8YFB9"/>
<dbReference type="Proteomes" id="UP001371456">
    <property type="component" value="Unassembled WGS sequence"/>
</dbReference>
<accession>A0AAN8YFB9</accession>
<keyword evidence="3" id="KW-1185">Reference proteome</keyword>
<protein>
    <recommendedName>
        <fullName evidence="1">Retrotransposon Copia-like N-terminal domain-containing protein</fullName>
    </recommendedName>
</protein>
<sequence>MVSDCLELSNSFCPTYHHGFIYLSRYSNPLFLFHGYYSYCTFYFKFRCFCFQLKKLNPTTLDYTNYMLWRELFVSVLKGQSVYDFINGSHSCLEPTLTVENGTSTINFVFQQ</sequence>